<organism evidence="2 3">
    <name type="scientific">Dryococelus australis</name>
    <dbReference type="NCBI Taxonomy" id="614101"/>
    <lineage>
        <taxon>Eukaryota</taxon>
        <taxon>Metazoa</taxon>
        <taxon>Ecdysozoa</taxon>
        <taxon>Arthropoda</taxon>
        <taxon>Hexapoda</taxon>
        <taxon>Insecta</taxon>
        <taxon>Pterygota</taxon>
        <taxon>Neoptera</taxon>
        <taxon>Polyneoptera</taxon>
        <taxon>Phasmatodea</taxon>
        <taxon>Verophasmatodea</taxon>
        <taxon>Anareolatae</taxon>
        <taxon>Phasmatidae</taxon>
        <taxon>Eurycanthinae</taxon>
        <taxon>Dryococelus</taxon>
    </lineage>
</organism>
<feature type="region of interest" description="Disordered" evidence="1">
    <location>
        <begin position="331"/>
        <end position="350"/>
    </location>
</feature>
<protein>
    <submittedName>
        <fullName evidence="2">Uncharacterized protein</fullName>
    </submittedName>
</protein>
<reference evidence="2 3" key="1">
    <citation type="submission" date="2023-02" db="EMBL/GenBank/DDBJ databases">
        <title>LHISI_Scaffold_Assembly.</title>
        <authorList>
            <person name="Stuart O.P."/>
            <person name="Cleave R."/>
            <person name="Magrath M.J.L."/>
            <person name="Mikheyev A.S."/>
        </authorList>
    </citation>
    <scope>NUCLEOTIDE SEQUENCE [LARGE SCALE GENOMIC DNA]</scope>
    <source>
        <strain evidence="2">Daus_M_001</strain>
        <tissue evidence="2">Leg muscle</tissue>
    </source>
</reference>
<evidence type="ECO:0000313" key="2">
    <source>
        <dbReference type="EMBL" id="KAJ8869902.1"/>
    </source>
</evidence>
<dbReference type="EMBL" id="JARBHB010000013">
    <property type="protein sequence ID" value="KAJ8869902.1"/>
    <property type="molecule type" value="Genomic_DNA"/>
</dbReference>
<feature type="region of interest" description="Disordered" evidence="1">
    <location>
        <begin position="76"/>
        <end position="95"/>
    </location>
</feature>
<comment type="caution">
    <text evidence="2">The sequence shown here is derived from an EMBL/GenBank/DDBJ whole genome shotgun (WGS) entry which is preliminary data.</text>
</comment>
<feature type="compositionally biased region" description="Basic and acidic residues" evidence="1">
    <location>
        <begin position="338"/>
        <end position="349"/>
    </location>
</feature>
<gene>
    <name evidence="2" type="ORF">PR048_028911</name>
</gene>
<feature type="compositionally biased region" description="Basic and acidic residues" evidence="1">
    <location>
        <begin position="704"/>
        <end position="717"/>
    </location>
</feature>
<evidence type="ECO:0000256" key="1">
    <source>
        <dbReference type="SAM" id="MobiDB-lite"/>
    </source>
</evidence>
<proteinExistence type="predicted"/>
<feature type="region of interest" description="Disordered" evidence="1">
    <location>
        <begin position="679"/>
        <end position="717"/>
    </location>
</feature>
<accession>A0ABQ9GBW5</accession>
<evidence type="ECO:0000313" key="3">
    <source>
        <dbReference type="Proteomes" id="UP001159363"/>
    </source>
</evidence>
<sequence>MEKDVVQVESVELLHKCELASQAKLFPEQCSRDISALLVVNSTTNMAAYGCSSAAYLSSLEPKTSYLIGKECMEEGVGGGVKKSQDSRGESLESRIRNPINFRSNHNTARVGEEEEAIEVLCVDQSQYRISTSIEVLSEEEEEQRQFSILLFETLPSEYGAAPECNDGENGRSRENLPTNGIVHFTVTTYKKTAGVLWITVLGIYSPAGAEDSGPDPQGGKIAWEKFACYTGTITICEGPGAAPLGIEPSSSCREASGLATTPPRHPKCLINEESDAGPWLNRRDDVNKAVKTRNVQGVEDCKYRMMVAWVRETATALGIRISMEQRLNARVAGEGEGNPREKPSDQRLRPARFPLAKMGIEPDSPRWKASSLTTTPTRPHKATGYAATRIKCAIDSTLRALNWRAFDGNWPSRAVYMAFNHYEVGNVNSGQSCVQYNQRVYGVNKKTHSPFPICRLPLTARQSQLSLQSRRNHLAWTAEEWRCIGYSDESSVYLDTDDNRTGMLIILRNRTVSAGSNYSPHLSRFLCLCCVAASDAVMNARNEGLGSFKVAPAAANTVALRRSLLAGTVLRGHQFLRDRQSSDFTKITRTSHARTHACMRASAGSNHVYTRNCDFLLYAAASRRMQRCKGRHASKMYARAAVRRRKQLPIPDGEMCNTRAPSADRSSEPMRVIEVSMELRRNDGAGVTGDPREDPPTNGIVGHDSHLRKSGDPTGD</sequence>
<dbReference type="Proteomes" id="UP001159363">
    <property type="component" value="Chromosome 12"/>
</dbReference>
<feature type="compositionally biased region" description="Basic and acidic residues" evidence="1">
    <location>
        <begin position="83"/>
        <end position="95"/>
    </location>
</feature>
<keyword evidence="3" id="KW-1185">Reference proteome</keyword>
<name>A0ABQ9GBW5_9NEOP</name>